<sequence length="288" mass="32127">MALVSGISLDPEAAIGVTKRSPPKWVDGVDEIQYDVGRIKQKMKELASLHDQHLNRPTLDDSSEQEHAIEITTQEITQLFHRCQRAVQALPSRARRACSEQEERLLRNVVASLAQALQELSTSFRHAQSSYLRRMKNREERSQHFFATSVPLMDDGEDNTLYDRVRVGATDPPAAHVHSALFPSLCGPLASLRHSWIGTVWRAHPSSALQLAGEQSWGPYCFFFSKDCTETLSGAFQNLLESSLHTPLPGRTLRHAGFSLVLLPLGSGAAADRGSLCPRFGRWCFRAR</sequence>
<dbReference type="FunFam" id="1.20.58.70:FF:000056">
    <property type="entry name" value="Syntaxin-16"/>
    <property type="match status" value="1"/>
</dbReference>
<dbReference type="Proteomes" id="UP000694520">
    <property type="component" value="Chromosome 12"/>
</dbReference>
<name>A0A8B9WXH1_BOSMU</name>
<protein>
    <submittedName>
        <fullName evidence="1">Syntaxin 16</fullName>
    </submittedName>
</protein>
<dbReference type="SUPFAM" id="SSF47661">
    <property type="entry name" value="t-snare proteins"/>
    <property type="match status" value="1"/>
</dbReference>
<dbReference type="GO" id="GO:0016020">
    <property type="term" value="C:membrane"/>
    <property type="evidence" value="ECO:0007669"/>
    <property type="project" value="InterPro"/>
</dbReference>
<reference evidence="1" key="1">
    <citation type="submission" date="2019-05" db="EMBL/GenBank/DDBJ databases">
        <authorList>
            <person name="Zhang S."/>
            <person name="Liu J."/>
        </authorList>
    </citation>
    <scope>NUCLEOTIDE SEQUENCE [LARGE SCALE GENOMIC DNA]</scope>
</reference>
<keyword evidence="2" id="KW-1185">Reference proteome</keyword>
<accession>A0A8B9WXH1</accession>
<gene>
    <name evidence="1" type="primary">STX16</name>
</gene>
<dbReference type="GO" id="GO:0016192">
    <property type="term" value="P:vesicle-mediated transport"/>
    <property type="evidence" value="ECO:0007669"/>
    <property type="project" value="InterPro"/>
</dbReference>
<reference evidence="1" key="3">
    <citation type="submission" date="2025-09" db="UniProtKB">
        <authorList>
            <consortium name="Ensembl"/>
        </authorList>
    </citation>
    <scope>IDENTIFICATION</scope>
</reference>
<dbReference type="Ensembl" id="ENSBGRT00000015909.1">
    <property type="protein sequence ID" value="ENSBGRP00000013795.1"/>
    <property type="gene ID" value="ENSBGRG00000008482.1"/>
</dbReference>
<dbReference type="AlphaFoldDB" id="A0A8B9WXH1"/>
<proteinExistence type="predicted"/>
<reference evidence="1" key="2">
    <citation type="submission" date="2025-08" db="UniProtKB">
        <authorList>
            <consortium name="Ensembl"/>
        </authorList>
    </citation>
    <scope>IDENTIFICATION</scope>
</reference>
<organism evidence="1 2">
    <name type="scientific">Bos mutus grunniens</name>
    <name type="common">Wild yak</name>
    <name type="synonym">Bos grunniens</name>
    <dbReference type="NCBI Taxonomy" id="30521"/>
    <lineage>
        <taxon>Eukaryota</taxon>
        <taxon>Metazoa</taxon>
        <taxon>Chordata</taxon>
        <taxon>Craniata</taxon>
        <taxon>Vertebrata</taxon>
        <taxon>Euteleostomi</taxon>
        <taxon>Mammalia</taxon>
        <taxon>Eutheria</taxon>
        <taxon>Laurasiatheria</taxon>
        <taxon>Artiodactyla</taxon>
        <taxon>Ruminantia</taxon>
        <taxon>Pecora</taxon>
        <taxon>Bovidae</taxon>
        <taxon>Bovinae</taxon>
        <taxon>Bos</taxon>
    </lineage>
</organism>
<dbReference type="Gene3D" id="1.20.58.70">
    <property type="match status" value="1"/>
</dbReference>
<dbReference type="InterPro" id="IPR010989">
    <property type="entry name" value="SNARE"/>
</dbReference>
<evidence type="ECO:0000313" key="1">
    <source>
        <dbReference type="Ensembl" id="ENSBGRP00000013795.1"/>
    </source>
</evidence>
<evidence type="ECO:0000313" key="2">
    <source>
        <dbReference type="Proteomes" id="UP000694520"/>
    </source>
</evidence>
<dbReference type="GeneTree" id="ENSGT01000000214440"/>